<accession>A0ABS8TLL7</accession>
<dbReference type="PANTHER" id="PTHR37742:SF1">
    <property type="entry name" value="OS01G0810200 PROTEIN"/>
    <property type="match status" value="1"/>
</dbReference>
<dbReference type="Gene3D" id="2.60.120.10">
    <property type="entry name" value="Jelly Rolls"/>
    <property type="match status" value="1"/>
</dbReference>
<sequence>MANPRRTSFSPSGNHNHHQLPISTAGGGNPFQNQTQISTLMNSLKSFLKKPHAFPFLLSLFLFLTWVSLRFQRPSTSTHFSHQREEWHAKVQSASFQEDQKANLVRFPASSSAITKDKRGWLLNPISLALDSGISGGAAGCASVHLGEIRSGGVRGNHRHHTCNETFVIWGAKTVFRVENDAVKKGYAEVIIGADEVAVAVSPFGTAHALVNVDPVQRAQYISRGVDINWEITPRRSYQGILLNKDVEKEALLAGEIFNDI</sequence>
<organism evidence="2 3">
    <name type="scientific">Datura stramonium</name>
    <name type="common">Jimsonweed</name>
    <name type="synonym">Common thornapple</name>
    <dbReference type="NCBI Taxonomy" id="4076"/>
    <lineage>
        <taxon>Eukaryota</taxon>
        <taxon>Viridiplantae</taxon>
        <taxon>Streptophyta</taxon>
        <taxon>Embryophyta</taxon>
        <taxon>Tracheophyta</taxon>
        <taxon>Spermatophyta</taxon>
        <taxon>Magnoliopsida</taxon>
        <taxon>eudicotyledons</taxon>
        <taxon>Gunneridae</taxon>
        <taxon>Pentapetalae</taxon>
        <taxon>asterids</taxon>
        <taxon>lamiids</taxon>
        <taxon>Solanales</taxon>
        <taxon>Solanaceae</taxon>
        <taxon>Solanoideae</taxon>
        <taxon>Datureae</taxon>
        <taxon>Datura</taxon>
    </lineage>
</organism>
<evidence type="ECO:0000313" key="3">
    <source>
        <dbReference type="Proteomes" id="UP000823775"/>
    </source>
</evidence>
<gene>
    <name evidence="2" type="ORF">HAX54_013671</name>
</gene>
<protein>
    <submittedName>
        <fullName evidence="2">Uncharacterized protein</fullName>
    </submittedName>
</protein>
<proteinExistence type="predicted"/>
<evidence type="ECO:0000313" key="2">
    <source>
        <dbReference type="EMBL" id="MCD7472436.1"/>
    </source>
</evidence>
<name>A0ABS8TLL7_DATST</name>
<dbReference type="Proteomes" id="UP000823775">
    <property type="component" value="Unassembled WGS sequence"/>
</dbReference>
<feature type="compositionally biased region" description="Polar residues" evidence="1">
    <location>
        <begin position="1"/>
        <end position="14"/>
    </location>
</feature>
<dbReference type="InterPro" id="IPR014710">
    <property type="entry name" value="RmlC-like_jellyroll"/>
</dbReference>
<dbReference type="SUPFAM" id="SSF51182">
    <property type="entry name" value="RmlC-like cupins"/>
    <property type="match status" value="1"/>
</dbReference>
<comment type="caution">
    <text evidence="2">The sequence shown here is derived from an EMBL/GenBank/DDBJ whole genome shotgun (WGS) entry which is preliminary data.</text>
</comment>
<feature type="region of interest" description="Disordered" evidence="1">
    <location>
        <begin position="1"/>
        <end position="34"/>
    </location>
</feature>
<dbReference type="PANTHER" id="PTHR37742">
    <property type="entry name" value="OS01G0810200 PROTEIN"/>
    <property type="match status" value="1"/>
</dbReference>
<dbReference type="EMBL" id="JACEIK010001828">
    <property type="protein sequence ID" value="MCD7472436.1"/>
    <property type="molecule type" value="Genomic_DNA"/>
</dbReference>
<reference evidence="2 3" key="1">
    <citation type="journal article" date="2021" name="BMC Genomics">
        <title>Datura genome reveals duplications of psychoactive alkaloid biosynthetic genes and high mutation rate following tissue culture.</title>
        <authorList>
            <person name="Rajewski A."/>
            <person name="Carter-House D."/>
            <person name="Stajich J."/>
            <person name="Litt A."/>
        </authorList>
    </citation>
    <scope>NUCLEOTIDE SEQUENCE [LARGE SCALE GENOMIC DNA]</scope>
    <source>
        <strain evidence="2">AR-01</strain>
    </source>
</reference>
<keyword evidence="3" id="KW-1185">Reference proteome</keyword>
<evidence type="ECO:0000256" key="1">
    <source>
        <dbReference type="SAM" id="MobiDB-lite"/>
    </source>
</evidence>
<dbReference type="InterPro" id="IPR011051">
    <property type="entry name" value="RmlC_Cupin_sf"/>
</dbReference>